<evidence type="ECO:0000256" key="2">
    <source>
        <dbReference type="ARBA" id="ARBA00022741"/>
    </source>
</evidence>
<dbReference type="PANTHER" id="PTHR19211">
    <property type="entry name" value="ATP-BINDING TRANSPORT PROTEIN-RELATED"/>
    <property type="match status" value="1"/>
</dbReference>
<dbReference type="EMBL" id="MU002095">
    <property type="protein sequence ID" value="KAF2790089.1"/>
    <property type="molecule type" value="Genomic_DNA"/>
</dbReference>
<gene>
    <name evidence="7" type="ORF">K505DRAFT_365051</name>
</gene>
<feature type="coiled-coil region" evidence="4">
    <location>
        <begin position="708"/>
        <end position="735"/>
    </location>
</feature>
<feature type="region of interest" description="Disordered" evidence="5">
    <location>
        <begin position="679"/>
        <end position="701"/>
    </location>
</feature>
<dbReference type="PROSITE" id="PS50893">
    <property type="entry name" value="ABC_TRANSPORTER_2"/>
    <property type="match status" value="2"/>
</dbReference>
<keyword evidence="4" id="KW-0175">Coiled coil</keyword>
<dbReference type="SMART" id="SM00382">
    <property type="entry name" value="AAA"/>
    <property type="match status" value="2"/>
</dbReference>
<dbReference type="InterPro" id="IPR050611">
    <property type="entry name" value="ABCF"/>
</dbReference>
<feature type="region of interest" description="Disordered" evidence="5">
    <location>
        <begin position="740"/>
        <end position="780"/>
    </location>
</feature>
<keyword evidence="1" id="KW-0677">Repeat</keyword>
<accession>A0A6A6X159</accession>
<dbReference type="InterPro" id="IPR032781">
    <property type="entry name" value="ABC_tran_Xtn"/>
</dbReference>
<dbReference type="CDD" id="cd03221">
    <property type="entry name" value="ABCF_EF-3"/>
    <property type="match status" value="1"/>
</dbReference>
<name>A0A6A6X159_9PLEO</name>
<dbReference type="Gene3D" id="3.40.50.300">
    <property type="entry name" value="P-loop containing nucleotide triphosphate hydrolases"/>
    <property type="match status" value="2"/>
</dbReference>
<dbReference type="SUPFAM" id="SSF52540">
    <property type="entry name" value="P-loop containing nucleoside triphosphate hydrolases"/>
    <property type="match status" value="2"/>
</dbReference>
<keyword evidence="8" id="KW-1185">Reference proteome</keyword>
<keyword evidence="2" id="KW-0547">Nucleotide-binding</keyword>
<feature type="domain" description="ABC transporter" evidence="6">
    <location>
        <begin position="44"/>
        <end position="372"/>
    </location>
</feature>
<sequence length="780" mass="86033">MVKKGKESAASAVEEHPGGGHIIVTAQQSRYALDAIDAPASKEILIKDLTISVSNRELLVHTTLHLVESRHYVLVGRNGTGKSTLLKAIGDGLIPGIPWSTRILLLGQTRDVEDDFDGLSLEDETVLQHVVRSDRVRERCMREAKALSEAVEHSSNPMAPVKAVRRIAHERLTLQLKEAHRIAERRSGARGKLARKELIKFEERVEESKARLEQDESEIDPAKMSDETRDAADMLAGVQATLELMDASEAEAKARLVLLGLGFKEDRIDKPFSELSGGWRTRCDLACALCQYADVLLLDEPTNFLDLPSIIWLQDYIRNLKHTTVLITTHDRDFGDAVAEELIVLRNQTLEKFRGHLSLYERERYKKARYLTKMKDAQDKQKKHMEKTVQNNIKAAREKGDDKKLKQAASRKKKLDERMGIQVGLKGGRFKLNRDLGGYHTNMRAEIEIPDFDPPVKLGFPRQPPDLRFPGSLVSLEKVSFSYPGRRKVPVLTDVDLTIPPGARVGLAGLNGSGKTTIVSLIMDSGDAVEGLRPTKGTITRHSRAKFGRFSQQSVEELTALAAQKPQLTAMSHLMEAAGEEMAEKDARQILGSLGLQGQPASDVPLGLLSGGQKVRVALAKLLWPPPQLLILDEVTTHLDADTILGLVNALREYDGALVVVTHDRFFMRTVVEGESPYKLAPGGVAEEDADGEASDDEEPGAAAGTVYRLARGQLKKLERGMEQYEEIAARTAARLARRTGGRGRWQYGPTVQAGEVPASATRSVPAGPSRKCWELGPPL</sequence>
<dbReference type="PROSITE" id="PS00211">
    <property type="entry name" value="ABC_TRANSPORTER_1"/>
    <property type="match status" value="1"/>
</dbReference>
<dbReference type="InterPro" id="IPR003593">
    <property type="entry name" value="AAA+_ATPase"/>
</dbReference>
<reference evidence="7" key="1">
    <citation type="journal article" date="2020" name="Stud. Mycol.">
        <title>101 Dothideomycetes genomes: a test case for predicting lifestyles and emergence of pathogens.</title>
        <authorList>
            <person name="Haridas S."/>
            <person name="Albert R."/>
            <person name="Binder M."/>
            <person name="Bloem J."/>
            <person name="Labutti K."/>
            <person name="Salamov A."/>
            <person name="Andreopoulos B."/>
            <person name="Baker S."/>
            <person name="Barry K."/>
            <person name="Bills G."/>
            <person name="Bluhm B."/>
            <person name="Cannon C."/>
            <person name="Castanera R."/>
            <person name="Culley D."/>
            <person name="Daum C."/>
            <person name="Ezra D."/>
            <person name="Gonzalez J."/>
            <person name="Henrissat B."/>
            <person name="Kuo A."/>
            <person name="Liang C."/>
            <person name="Lipzen A."/>
            <person name="Lutzoni F."/>
            <person name="Magnuson J."/>
            <person name="Mondo S."/>
            <person name="Nolan M."/>
            <person name="Ohm R."/>
            <person name="Pangilinan J."/>
            <person name="Park H.-J."/>
            <person name="Ramirez L."/>
            <person name="Alfaro M."/>
            <person name="Sun H."/>
            <person name="Tritt A."/>
            <person name="Yoshinaga Y."/>
            <person name="Zwiers L.-H."/>
            <person name="Turgeon B."/>
            <person name="Goodwin S."/>
            <person name="Spatafora J."/>
            <person name="Crous P."/>
            <person name="Grigoriev I."/>
        </authorList>
    </citation>
    <scope>NUCLEOTIDE SEQUENCE</scope>
    <source>
        <strain evidence="7">CBS 109.77</strain>
    </source>
</reference>
<dbReference type="InterPro" id="IPR017871">
    <property type="entry name" value="ABC_transporter-like_CS"/>
</dbReference>
<proteinExistence type="predicted"/>
<evidence type="ECO:0000313" key="7">
    <source>
        <dbReference type="EMBL" id="KAF2790089.1"/>
    </source>
</evidence>
<feature type="compositionally biased region" description="Acidic residues" evidence="5">
    <location>
        <begin position="686"/>
        <end position="700"/>
    </location>
</feature>
<evidence type="ECO:0000259" key="6">
    <source>
        <dbReference type="PROSITE" id="PS50893"/>
    </source>
</evidence>
<protein>
    <submittedName>
        <fullName evidence="7">ABC transporter ATP-binding protein uup-1</fullName>
    </submittedName>
</protein>
<dbReference type="PANTHER" id="PTHR19211:SF135">
    <property type="entry name" value="ATPASE, PUTATIVE (AFU_ORTHOLOGUE AFUA_1G16440)-RELATED"/>
    <property type="match status" value="1"/>
</dbReference>
<organism evidence="7 8">
    <name type="scientific">Melanomma pulvis-pyrius CBS 109.77</name>
    <dbReference type="NCBI Taxonomy" id="1314802"/>
    <lineage>
        <taxon>Eukaryota</taxon>
        <taxon>Fungi</taxon>
        <taxon>Dikarya</taxon>
        <taxon>Ascomycota</taxon>
        <taxon>Pezizomycotina</taxon>
        <taxon>Dothideomycetes</taxon>
        <taxon>Pleosporomycetidae</taxon>
        <taxon>Pleosporales</taxon>
        <taxon>Melanommataceae</taxon>
        <taxon>Melanomma</taxon>
    </lineage>
</organism>
<dbReference type="Pfam" id="PF12848">
    <property type="entry name" value="ABC_tran_Xtn"/>
    <property type="match status" value="1"/>
</dbReference>
<dbReference type="Proteomes" id="UP000799757">
    <property type="component" value="Unassembled WGS sequence"/>
</dbReference>
<evidence type="ECO:0000256" key="5">
    <source>
        <dbReference type="SAM" id="MobiDB-lite"/>
    </source>
</evidence>
<evidence type="ECO:0000256" key="3">
    <source>
        <dbReference type="ARBA" id="ARBA00022840"/>
    </source>
</evidence>
<evidence type="ECO:0000256" key="1">
    <source>
        <dbReference type="ARBA" id="ARBA00022737"/>
    </source>
</evidence>
<dbReference type="GO" id="GO:0005524">
    <property type="term" value="F:ATP binding"/>
    <property type="evidence" value="ECO:0007669"/>
    <property type="project" value="UniProtKB-KW"/>
</dbReference>
<dbReference type="Pfam" id="PF00005">
    <property type="entry name" value="ABC_tran"/>
    <property type="match status" value="2"/>
</dbReference>
<dbReference type="GO" id="GO:0016887">
    <property type="term" value="F:ATP hydrolysis activity"/>
    <property type="evidence" value="ECO:0007669"/>
    <property type="project" value="InterPro"/>
</dbReference>
<keyword evidence="3 7" id="KW-0067">ATP-binding</keyword>
<evidence type="ECO:0000313" key="8">
    <source>
        <dbReference type="Proteomes" id="UP000799757"/>
    </source>
</evidence>
<evidence type="ECO:0000256" key="4">
    <source>
        <dbReference type="SAM" id="Coils"/>
    </source>
</evidence>
<dbReference type="InterPro" id="IPR027417">
    <property type="entry name" value="P-loop_NTPase"/>
</dbReference>
<dbReference type="AlphaFoldDB" id="A0A6A6X159"/>
<dbReference type="OrthoDB" id="2110130at2759"/>
<feature type="domain" description="ABC transporter" evidence="6">
    <location>
        <begin position="474"/>
        <end position="707"/>
    </location>
</feature>
<dbReference type="InterPro" id="IPR003439">
    <property type="entry name" value="ABC_transporter-like_ATP-bd"/>
</dbReference>